<proteinExistence type="predicted"/>
<organism evidence="2 3">
    <name type="scientific">Gryllus longicercus</name>
    <dbReference type="NCBI Taxonomy" id="2509291"/>
    <lineage>
        <taxon>Eukaryota</taxon>
        <taxon>Metazoa</taxon>
        <taxon>Ecdysozoa</taxon>
        <taxon>Arthropoda</taxon>
        <taxon>Hexapoda</taxon>
        <taxon>Insecta</taxon>
        <taxon>Pterygota</taxon>
        <taxon>Neoptera</taxon>
        <taxon>Polyneoptera</taxon>
        <taxon>Orthoptera</taxon>
        <taxon>Ensifera</taxon>
        <taxon>Gryllidea</taxon>
        <taxon>Grylloidea</taxon>
        <taxon>Gryllidae</taxon>
        <taxon>Gryllinae</taxon>
        <taxon>Gryllus</taxon>
    </lineage>
</organism>
<dbReference type="PRINTS" id="PR00081">
    <property type="entry name" value="GDHRDH"/>
</dbReference>
<sequence>MDFCDFFAIIGVLTALYFIVYITALCITDCDLELAWAEKFGRPIDVLEGDVAWITGASSGIGEHIALALAQAGVRLVLSARRKAELDRVKQKCIEIGRNLKDEDILVLPLDVTDYDCHQECFDRVIDHFGTLDILINNAGRSQRADWEKIELSVDKQMFDLNVFGVVALSRIAVRYFLEKGGGHIAVTSSLAGVFGVPFSGTYDGTKHAIHGYFNGLLAEKIGKNIHVTLLCPGPTFSNFLAESFTDTAGEKYGQPVRPTDRRMTGERCGKLCAVAIANRQREAWMGLFPLMPLVYLIYFPNLGSIILPYIGSKQLMKLRDSKVK</sequence>
<dbReference type="Pfam" id="PF00106">
    <property type="entry name" value="adh_short"/>
    <property type="match status" value="1"/>
</dbReference>
<evidence type="ECO:0008006" key="4">
    <source>
        <dbReference type="Google" id="ProtNLM"/>
    </source>
</evidence>
<keyword evidence="1" id="KW-0812">Transmembrane</keyword>
<keyword evidence="1" id="KW-1133">Transmembrane helix</keyword>
<feature type="transmembrane region" description="Helical" evidence="1">
    <location>
        <begin position="288"/>
        <end position="311"/>
    </location>
</feature>
<evidence type="ECO:0000256" key="1">
    <source>
        <dbReference type="SAM" id="Phobius"/>
    </source>
</evidence>
<evidence type="ECO:0000313" key="3">
    <source>
        <dbReference type="Proteomes" id="UP001378592"/>
    </source>
</evidence>
<reference evidence="2 3" key="1">
    <citation type="submission" date="2024-03" db="EMBL/GenBank/DDBJ databases">
        <title>The genome assembly and annotation of the cricket Gryllus longicercus Weissman &amp; Gray.</title>
        <authorList>
            <person name="Szrajer S."/>
            <person name="Gray D."/>
            <person name="Ylla G."/>
        </authorList>
    </citation>
    <scope>NUCLEOTIDE SEQUENCE [LARGE SCALE GENOMIC DNA]</scope>
    <source>
        <strain evidence="2">DAG 2021-001</strain>
        <tissue evidence="2">Whole body minus gut</tissue>
    </source>
</reference>
<dbReference type="AlphaFoldDB" id="A0AAN9VK41"/>
<dbReference type="Gene3D" id="3.40.50.720">
    <property type="entry name" value="NAD(P)-binding Rossmann-like Domain"/>
    <property type="match status" value="1"/>
</dbReference>
<protein>
    <recommendedName>
        <fullName evidence="4">Dehydrogenase/reductase SDR family member 7</fullName>
    </recommendedName>
</protein>
<dbReference type="Proteomes" id="UP001378592">
    <property type="component" value="Unassembled WGS sequence"/>
</dbReference>
<dbReference type="InterPro" id="IPR036291">
    <property type="entry name" value="NAD(P)-bd_dom_sf"/>
</dbReference>
<keyword evidence="3" id="KW-1185">Reference proteome</keyword>
<feature type="transmembrane region" description="Helical" evidence="1">
    <location>
        <begin position="6"/>
        <end position="27"/>
    </location>
</feature>
<gene>
    <name evidence="2" type="ORF">R5R35_009811</name>
</gene>
<dbReference type="InterPro" id="IPR053011">
    <property type="entry name" value="SDR_family_member_7"/>
</dbReference>
<comment type="caution">
    <text evidence="2">The sequence shown here is derived from an EMBL/GenBank/DDBJ whole genome shotgun (WGS) entry which is preliminary data.</text>
</comment>
<dbReference type="EMBL" id="JAZDUA010000148">
    <property type="protein sequence ID" value="KAK7866380.1"/>
    <property type="molecule type" value="Genomic_DNA"/>
</dbReference>
<accession>A0AAN9VK41</accession>
<dbReference type="PANTHER" id="PTHR44269">
    <property type="entry name" value="DEHYDROGENASE/REDUCTASE SDR FAMILY MEMBER 7-RELATED"/>
    <property type="match status" value="1"/>
</dbReference>
<dbReference type="InterPro" id="IPR002347">
    <property type="entry name" value="SDR_fam"/>
</dbReference>
<dbReference type="SUPFAM" id="SSF51735">
    <property type="entry name" value="NAD(P)-binding Rossmann-fold domains"/>
    <property type="match status" value="1"/>
</dbReference>
<name>A0AAN9VK41_9ORTH</name>
<keyword evidence="1" id="KW-0472">Membrane</keyword>
<dbReference type="PANTHER" id="PTHR44269:SF1">
    <property type="entry name" value="DEHYDROGENASE_REDUCTASE SDR FAMILY MEMBER 7"/>
    <property type="match status" value="1"/>
</dbReference>
<evidence type="ECO:0000313" key="2">
    <source>
        <dbReference type="EMBL" id="KAK7866380.1"/>
    </source>
</evidence>